<feature type="region of interest" description="Disordered" evidence="1">
    <location>
        <begin position="224"/>
        <end position="259"/>
    </location>
</feature>
<evidence type="ECO:0000313" key="2">
    <source>
        <dbReference type="EMBL" id="KAJ2905761.1"/>
    </source>
</evidence>
<reference evidence="2" key="1">
    <citation type="submission" date="2022-07" db="EMBL/GenBank/DDBJ databases">
        <title>Draft genome sequence of Zalerion maritima ATCC 34329, a (micro)plastics degrading marine fungus.</title>
        <authorList>
            <person name="Paco A."/>
            <person name="Goncalves M.F.M."/>
            <person name="Rocha-Santos T.A.P."/>
            <person name="Alves A."/>
        </authorList>
    </citation>
    <scope>NUCLEOTIDE SEQUENCE</scope>
    <source>
        <strain evidence="2">ATCC 34329</strain>
    </source>
</reference>
<keyword evidence="3" id="KW-1185">Reference proteome</keyword>
<gene>
    <name evidence="2" type="ORF">MKZ38_004438</name>
</gene>
<feature type="region of interest" description="Disordered" evidence="1">
    <location>
        <begin position="308"/>
        <end position="334"/>
    </location>
</feature>
<comment type="caution">
    <text evidence="2">The sequence shown here is derived from an EMBL/GenBank/DDBJ whole genome shotgun (WGS) entry which is preliminary data.</text>
</comment>
<dbReference type="EMBL" id="JAKWBI020000025">
    <property type="protein sequence ID" value="KAJ2905761.1"/>
    <property type="molecule type" value="Genomic_DNA"/>
</dbReference>
<dbReference type="Proteomes" id="UP001201980">
    <property type="component" value="Unassembled WGS sequence"/>
</dbReference>
<evidence type="ECO:0000313" key="3">
    <source>
        <dbReference type="Proteomes" id="UP001201980"/>
    </source>
</evidence>
<accession>A0AAD5WWF4</accession>
<name>A0AAD5WWF4_9PEZI</name>
<organism evidence="2 3">
    <name type="scientific">Zalerion maritima</name>
    <dbReference type="NCBI Taxonomy" id="339359"/>
    <lineage>
        <taxon>Eukaryota</taxon>
        <taxon>Fungi</taxon>
        <taxon>Dikarya</taxon>
        <taxon>Ascomycota</taxon>
        <taxon>Pezizomycotina</taxon>
        <taxon>Sordariomycetes</taxon>
        <taxon>Lulworthiomycetidae</taxon>
        <taxon>Lulworthiales</taxon>
        <taxon>Lulworthiaceae</taxon>
        <taxon>Zalerion</taxon>
    </lineage>
</organism>
<proteinExistence type="predicted"/>
<evidence type="ECO:0000256" key="1">
    <source>
        <dbReference type="SAM" id="MobiDB-lite"/>
    </source>
</evidence>
<feature type="compositionally biased region" description="Basic and acidic residues" evidence="1">
    <location>
        <begin position="322"/>
        <end position="332"/>
    </location>
</feature>
<sequence length="359" mass="37640">MYSNGKYNLNPSPKELKDTATDWPSSLSIVETVASYFFIKTNFIGIKGGDIPRPVDQMEAAVWNYAVQPLYNMSLALVKFSLLLGISVTVTSTVRLIILVEGLFGLVADPDPTFNIGFTTSALETNLAIITASAPALIPLLGKRVTGILGEGTPEAPKTENEEKGAIKKELIRTATGFTAKTLRSSSPIGSEERVINTSDVRRVYDNSISPGWPGTLLAPSSGFTSGPKGSAPTPRLYTPRTIGLPTPRRDGLNPPPPPPIPTGVAMPLSSMSTAMSLGLSSSNLSAGVLGLSLGRDTLGGNGTSLTGLSTASLSIGGGSGEQDRDTTRDSEMSLSYADIVRSYTGTAPASRVRRSTST</sequence>
<dbReference type="AlphaFoldDB" id="A0AAD5WWF4"/>
<protein>
    <submittedName>
        <fullName evidence="2">Uncharacterized protein</fullName>
    </submittedName>
</protein>